<proteinExistence type="predicted"/>
<organism evidence="1">
    <name type="scientific">marine metagenome</name>
    <dbReference type="NCBI Taxonomy" id="408172"/>
    <lineage>
        <taxon>unclassified sequences</taxon>
        <taxon>metagenomes</taxon>
        <taxon>ecological metagenomes</taxon>
    </lineage>
</organism>
<dbReference type="AlphaFoldDB" id="A0A381PM04"/>
<protein>
    <submittedName>
        <fullName evidence="1">Uncharacterized protein</fullName>
    </submittedName>
</protein>
<reference evidence="1" key="1">
    <citation type="submission" date="2018-05" db="EMBL/GenBank/DDBJ databases">
        <authorList>
            <person name="Lanie J.A."/>
            <person name="Ng W.-L."/>
            <person name="Kazmierczak K.M."/>
            <person name="Andrzejewski T.M."/>
            <person name="Davidsen T.M."/>
            <person name="Wayne K.J."/>
            <person name="Tettelin H."/>
            <person name="Glass J.I."/>
            <person name="Rusch D."/>
            <person name="Podicherti R."/>
            <person name="Tsui H.-C.T."/>
            <person name="Winkler M.E."/>
        </authorList>
    </citation>
    <scope>NUCLEOTIDE SEQUENCE</scope>
</reference>
<sequence>MTGRSNHLIYRAQIEAALGNQDRAMELLRQHGSEHGLALHHGVGSLRNYPPFQEFIKTSG</sequence>
<name>A0A381PM04_9ZZZZ</name>
<evidence type="ECO:0000313" key="1">
    <source>
        <dbReference type="EMBL" id="SUZ68065.1"/>
    </source>
</evidence>
<dbReference type="EMBL" id="UINC01001028">
    <property type="protein sequence ID" value="SUZ68065.1"/>
    <property type="molecule type" value="Genomic_DNA"/>
</dbReference>
<accession>A0A381PM04</accession>
<gene>
    <name evidence="1" type="ORF">METZ01_LOCUS20919</name>
</gene>